<dbReference type="AlphaFoldDB" id="A0A516NPL7"/>
<dbReference type="RefSeq" id="WP_143982048.1">
    <property type="nucleotide sequence ID" value="NZ_CP041695.1"/>
</dbReference>
<evidence type="ECO:0000313" key="1">
    <source>
        <dbReference type="EMBL" id="QDP80840.1"/>
    </source>
</evidence>
<sequence>MTPELTRIGIGVYRIPKDYPEDGSHWRQELAKLADTEGHALATFVAWHEGDALWIYGLLTAVHKHAASTIFVLVPEHLDGQLRAMTGVADVTLANPIRTIAYSGYGRPYQRPGLRDAVPRATVGAR</sequence>
<dbReference type="KEGG" id="nod:FOH10_21130"/>
<evidence type="ECO:0000313" key="2">
    <source>
        <dbReference type="Proteomes" id="UP000317039"/>
    </source>
</evidence>
<proteinExistence type="predicted"/>
<dbReference type="Proteomes" id="UP000317039">
    <property type="component" value="Chromosome"/>
</dbReference>
<dbReference type="EMBL" id="CP041695">
    <property type="protein sequence ID" value="QDP80840.1"/>
    <property type="molecule type" value="Genomic_DNA"/>
</dbReference>
<protein>
    <submittedName>
        <fullName evidence="1">Uncharacterized protein</fullName>
    </submittedName>
</protein>
<name>A0A516NPL7_9NOCA</name>
<accession>A0A516NPL7</accession>
<gene>
    <name evidence="1" type="ORF">FOH10_21130</name>
</gene>
<dbReference type="GeneID" id="80334866"/>
<reference evidence="1 2" key="1">
    <citation type="submission" date="2019-07" db="EMBL/GenBank/DDBJ databases">
        <title>Complete Genome Sequence and Methylome Analysis of Nocardia otitidis-caviarum NEB252.</title>
        <authorList>
            <person name="Fomenkov A."/>
            <person name="Anton B.P."/>
            <person name="Vincze T."/>
            <person name="Roberts R.J."/>
        </authorList>
    </citation>
    <scope>NUCLEOTIDE SEQUENCE [LARGE SCALE GENOMIC DNA]</scope>
    <source>
        <strain evidence="1 2">NEB252</strain>
    </source>
</reference>
<organism evidence="1 2">
    <name type="scientific">Nocardia otitidiscaviarum</name>
    <dbReference type="NCBI Taxonomy" id="1823"/>
    <lineage>
        <taxon>Bacteria</taxon>
        <taxon>Bacillati</taxon>
        <taxon>Actinomycetota</taxon>
        <taxon>Actinomycetes</taxon>
        <taxon>Mycobacteriales</taxon>
        <taxon>Nocardiaceae</taxon>
        <taxon>Nocardia</taxon>
    </lineage>
</organism>